<dbReference type="AlphaFoldDB" id="A0A6A4H328"/>
<name>A0A6A4H328_9AGAR</name>
<dbReference type="OrthoDB" id="3002933at2759"/>
<dbReference type="EMBL" id="ML769592">
    <property type="protein sequence ID" value="KAE9392572.1"/>
    <property type="molecule type" value="Genomic_DNA"/>
</dbReference>
<reference evidence="1" key="1">
    <citation type="journal article" date="2019" name="Environ. Microbiol.">
        <title>Fungal ecological strategies reflected in gene transcription - a case study of two litter decomposers.</title>
        <authorList>
            <person name="Barbi F."/>
            <person name="Kohler A."/>
            <person name="Barry K."/>
            <person name="Baskaran P."/>
            <person name="Daum C."/>
            <person name="Fauchery L."/>
            <person name="Ihrmark K."/>
            <person name="Kuo A."/>
            <person name="LaButti K."/>
            <person name="Lipzen A."/>
            <person name="Morin E."/>
            <person name="Grigoriev I.V."/>
            <person name="Henrissat B."/>
            <person name="Lindahl B."/>
            <person name="Martin F."/>
        </authorList>
    </citation>
    <scope>NUCLEOTIDE SEQUENCE</scope>
    <source>
        <strain evidence="1">JB14</strain>
    </source>
</reference>
<dbReference type="Proteomes" id="UP000799118">
    <property type="component" value="Unassembled WGS sequence"/>
</dbReference>
<evidence type="ECO:0000313" key="1">
    <source>
        <dbReference type="EMBL" id="KAE9392572.1"/>
    </source>
</evidence>
<keyword evidence="2" id="KW-1185">Reference proteome</keyword>
<sequence length="112" mass="12380">MASGPLIGELKRYLAPCVMTTLLRIHPHSAGAITPDDVESISKLVLVPSGCEWGECLPWCLRVIEKLHDHGMLLLTSSVEDLGKEFSEFAAGNRDYARRDKDPNLKHSSFCS</sequence>
<proteinExistence type="predicted"/>
<protein>
    <submittedName>
        <fullName evidence="1">Uncharacterized protein</fullName>
    </submittedName>
</protein>
<organism evidence="1 2">
    <name type="scientific">Gymnopus androsaceus JB14</name>
    <dbReference type="NCBI Taxonomy" id="1447944"/>
    <lineage>
        <taxon>Eukaryota</taxon>
        <taxon>Fungi</taxon>
        <taxon>Dikarya</taxon>
        <taxon>Basidiomycota</taxon>
        <taxon>Agaricomycotina</taxon>
        <taxon>Agaricomycetes</taxon>
        <taxon>Agaricomycetidae</taxon>
        <taxon>Agaricales</taxon>
        <taxon>Marasmiineae</taxon>
        <taxon>Omphalotaceae</taxon>
        <taxon>Gymnopus</taxon>
    </lineage>
</organism>
<gene>
    <name evidence="1" type="ORF">BT96DRAFT_271254</name>
</gene>
<accession>A0A6A4H328</accession>
<evidence type="ECO:0000313" key="2">
    <source>
        <dbReference type="Proteomes" id="UP000799118"/>
    </source>
</evidence>